<evidence type="ECO:0000259" key="3">
    <source>
        <dbReference type="PROSITE" id="PS50883"/>
    </source>
</evidence>
<dbReference type="InterPro" id="IPR001789">
    <property type="entry name" value="Sig_transdc_resp-reg_receiver"/>
</dbReference>
<dbReference type="SMART" id="SM00448">
    <property type="entry name" value="REC"/>
    <property type="match status" value="1"/>
</dbReference>
<feature type="modified residue" description="4-aspartylphosphate" evidence="1">
    <location>
        <position position="71"/>
    </location>
</feature>
<dbReference type="SUPFAM" id="SSF52172">
    <property type="entry name" value="CheY-like"/>
    <property type="match status" value="1"/>
</dbReference>
<dbReference type="Pfam" id="PF00563">
    <property type="entry name" value="EAL"/>
    <property type="match status" value="1"/>
</dbReference>
<evidence type="ECO:0000313" key="5">
    <source>
        <dbReference type="EMBL" id="UTW08461.1"/>
    </source>
</evidence>
<gene>
    <name evidence="5" type="ORF">KDW96_03805</name>
</gene>
<dbReference type="InterPro" id="IPR035919">
    <property type="entry name" value="EAL_sf"/>
</dbReference>
<dbReference type="PROSITE" id="PS50110">
    <property type="entry name" value="RESPONSE_REGULATORY"/>
    <property type="match status" value="1"/>
</dbReference>
<keyword evidence="6" id="KW-1185">Reference proteome</keyword>
<dbReference type="InterPro" id="IPR029787">
    <property type="entry name" value="Nucleotide_cyclase"/>
</dbReference>
<dbReference type="InterPro" id="IPR000160">
    <property type="entry name" value="GGDEF_dom"/>
</dbReference>
<dbReference type="SMART" id="SM00052">
    <property type="entry name" value="EAL"/>
    <property type="match status" value="1"/>
</dbReference>
<dbReference type="InterPro" id="IPR001633">
    <property type="entry name" value="EAL_dom"/>
</dbReference>
<evidence type="ECO:0000256" key="1">
    <source>
        <dbReference type="PROSITE-ProRule" id="PRU00169"/>
    </source>
</evidence>
<dbReference type="InterPro" id="IPR043128">
    <property type="entry name" value="Rev_trsase/Diguanyl_cyclase"/>
</dbReference>
<dbReference type="Proteomes" id="UP001059672">
    <property type="component" value="Chromosome"/>
</dbReference>
<dbReference type="PROSITE" id="PS50883">
    <property type="entry name" value="EAL"/>
    <property type="match status" value="1"/>
</dbReference>
<dbReference type="Gene3D" id="3.20.20.450">
    <property type="entry name" value="EAL domain"/>
    <property type="match status" value="1"/>
</dbReference>
<dbReference type="InterPro" id="IPR011006">
    <property type="entry name" value="CheY-like_superfamily"/>
</dbReference>
<evidence type="ECO:0000259" key="4">
    <source>
        <dbReference type="PROSITE" id="PS50887"/>
    </source>
</evidence>
<dbReference type="PANTHER" id="PTHR44757:SF2">
    <property type="entry name" value="BIOFILM ARCHITECTURE MAINTENANCE PROTEIN MBAA"/>
    <property type="match status" value="1"/>
</dbReference>
<dbReference type="SUPFAM" id="SSF141868">
    <property type="entry name" value="EAL domain-like"/>
    <property type="match status" value="1"/>
</dbReference>
<name>A0ABY5H832_9PSED</name>
<sequence length="699" mass="77759">MDEVNELTTLLEQECESEERLCVLVVDDDELIRMHMQLSLTHEGLEITEACDGAQALALGQQRTFDIVLMDVRMPGMDGFTACKKFKQLPAQRQTPVVMLTGMEDLDSINRATEAGATDYVTKPLSARVLAKRLRHIVQAQRDQAALEQERASQAALLHAIPDCILRFDAGGILQAAKIPERMPQLLNGRLRLGRPIHEVFAGVAQFDPCQALQMALEGDTLPLQLNGSDDSVFEVRFAASGSNDVICMLRDTTNQARQQRHIERLSLIDSLTGLPNRACFLQVAQRHLDATMDNALCLLQLSFDSYPGIRNNVGAKIADRLMKTIADQLLAALDGSQQYGEHRPKRLPFIARTSDADFHVLLNDAVGHLELKRVMARVGAAFEQPIQVDKYEFRLPLYSGAAIQGAGQGNVEQLFNMSGLAAHKASQLRSRETLLYSPELEQQSQRALYLEAALRRAISHGELELLYQPKVSAISGRLMGVEALARWQDPELGAISPAEFIPLAEDTGLILPLGDLVLEKACQQSRRWQLDGHGEIPIAVNVSAHQFNQRNIEQRLFRLLERMHVAPSAIELEITESVLIEQQHVLATLQRMRERGVKIAIDDFGTGYSSLSMLKTFPIDILKIDRAFVMDITDATRAHSIVDAIIALGHSLDLVLVAEGIETEAQLRYLRERNCQLIQGYLTGRPMSASDIQAHYLD</sequence>
<dbReference type="Gene3D" id="3.40.50.2300">
    <property type="match status" value="1"/>
</dbReference>
<dbReference type="EMBL" id="CP073346">
    <property type="protein sequence ID" value="UTW08461.1"/>
    <property type="molecule type" value="Genomic_DNA"/>
</dbReference>
<dbReference type="InterPro" id="IPR052155">
    <property type="entry name" value="Biofilm_reg_signaling"/>
</dbReference>
<reference evidence="5" key="1">
    <citation type="submission" date="2021-04" db="EMBL/GenBank/DDBJ databases">
        <title>Oceanospirillales bacteria with DddD are important DMSP degraders in coastal seawater.</title>
        <authorList>
            <person name="Liu J."/>
        </authorList>
    </citation>
    <scope>NUCLEOTIDE SEQUENCE</scope>
    <source>
        <strain evidence="5">D13-4</strain>
    </source>
</reference>
<dbReference type="SUPFAM" id="SSF55073">
    <property type="entry name" value="Nucleotide cyclase"/>
    <property type="match status" value="1"/>
</dbReference>
<dbReference type="PANTHER" id="PTHR44757">
    <property type="entry name" value="DIGUANYLATE CYCLASE DGCP"/>
    <property type="match status" value="1"/>
</dbReference>
<dbReference type="PROSITE" id="PS50887">
    <property type="entry name" value="GGDEF"/>
    <property type="match status" value="1"/>
</dbReference>
<dbReference type="CDD" id="cd17574">
    <property type="entry name" value="REC_OmpR"/>
    <property type="match status" value="1"/>
</dbReference>
<dbReference type="Pfam" id="PF00990">
    <property type="entry name" value="GGDEF"/>
    <property type="match status" value="1"/>
</dbReference>
<feature type="domain" description="Response regulatory" evidence="2">
    <location>
        <begin position="22"/>
        <end position="138"/>
    </location>
</feature>
<dbReference type="CDD" id="cd01948">
    <property type="entry name" value="EAL"/>
    <property type="match status" value="1"/>
</dbReference>
<feature type="domain" description="GGDEF" evidence="4">
    <location>
        <begin position="295"/>
        <end position="439"/>
    </location>
</feature>
<dbReference type="RefSeq" id="WP_255839098.1">
    <property type="nucleotide sequence ID" value="NZ_CP073346.1"/>
</dbReference>
<protein>
    <submittedName>
        <fullName evidence="5">EAL domain-containing protein</fullName>
    </submittedName>
</protein>
<evidence type="ECO:0000313" key="6">
    <source>
        <dbReference type="Proteomes" id="UP001059672"/>
    </source>
</evidence>
<organism evidence="5 6">
    <name type="scientific">Pseudomonas benzenivorans</name>
    <dbReference type="NCBI Taxonomy" id="556533"/>
    <lineage>
        <taxon>Bacteria</taxon>
        <taxon>Pseudomonadati</taxon>
        <taxon>Pseudomonadota</taxon>
        <taxon>Gammaproteobacteria</taxon>
        <taxon>Pseudomonadales</taxon>
        <taxon>Pseudomonadaceae</taxon>
        <taxon>Pseudomonas</taxon>
    </lineage>
</organism>
<dbReference type="Pfam" id="PF00072">
    <property type="entry name" value="Response_reg"/>
    <property type="match status" value="1"/>
</dbReference>
<dbReference type="Gene3D" id="3.30.70.270">
    <property type="match status" value="1"/>
</dbReference>
<keyword evidence="1" id="KW-0597">Phosphoprotein</keyword>
<evidence type="ECO:0000259" key="2">
    <source>
        <dbReference type="PROSITE" id="PS50110"/>
    </source>
</evidence>
<accession>A0ABY5H832</accession>
<dbReference type="SMART" id="SM00267">
    <property type="entry name" value="GGDEF"/>
    <property type="match status" value="1"/>
</dbReference>
<proteinExistence type="predicted"/>
<feature type="domain" description="EAL" evidence="3">
    <location>
        <begin position="448"/>
        <end position="699"/>
    </location>
</feature>